<dbReference type="PANTHER" id="PTHR34580">
    <property type="match status" value="1"/>
</dbReference>
<accession>A0A1M7TTS9</accession>
<keyword evidence="3" id="KW-1185">Reference proteome</keyword>
<evidence type="ECO:0000313" key="2">
    <source>
        <dbReference type="EMBL" id="SHN74088.1"/>
    </source>
</evidence>
<dbReference type="AlphaFoldDB" id="A0A1M7TTS9"/>
<protein>
    <submittedName>
        <fullName evidence="2">WYL domain-containing protein</fullName>
    </submittedName>
</protein>
<dbReference type="EMBL" id="FRCS01000007">
    <property type="protein sequence ID" value="SHN74088.1"/>
    <property type="molecule type" value="Genomic_DNA"/>
</dbReference>
<dbReference type="Pfam" id="PF13280">
    <property type="entry name" value="WYL"/>
    <property type="match status" value="1"/>
</dbReference>
<feature type="domain" description="WYL" evidence="1">
    <location>
        <begin position="6"/>
        <end position="53"/>
    </location>
</feature>
<dbReference type="PANTHER" id="PTHR34580:SF3">
    <property type="entry name" value="PROTEIN PAFB"/>
    <property type="match status" value="1"/>
</dbReference>
<proteinExistence type="predicted"/>
<dbReference type="InterPro" id="IPR051534">
    <property type="entry name" value="CBASS_pafABC_assoc_protein"/>
</dbReference>
<dbReference type="InterPro" id="IPR026881">
    <property type="entry name" value="WYL_dom"/>
</dbReference>
<reference evidence="2 3" key="1">
    <citation type="submission" date="2016-11" db="EMBL/GenBank/DDBJ databases">
        <authorList>
            <person name="Jaros S."/>
            <person name="Januszkiewicz K."/>
            <person name="Wedrychowicz H."/>
        </authorList>
    </citation>
    <scope>NUCLEOTIDE SEQUENCE [LARGE SCALE GENOMIC DNA]</scope>
    <source>
        <strain evidence="2 3">DSM 46144</strain>
    </source>
</reference>
<dbReference type="PROSITE" id="PS52050">
    <property type="entry name" value="WYL"/>
    <property type="match status" value="1"/>
</dbReference>
<dbReference type="Proteomes" id="UP000184440">
    <property type="component" value="Unassembled WGS sequence"/>
</dbReference>
<sequence>MEAGFDYPSGDQRRRRRVEPYRLVDSDRRWYLFAYDLDRDDWRSFRADRMTGVAARTWGFRLREAPDAATYMQEGVASRAYPHQARCLVHAPAETVRAQTPASAAVVHARGDDRCEVVSGAERLLGTVR</sequence>
<organism evidence="2 3">
    <name type="scientific">Cryptosporangium aurantiacum</name>
    <dbReference type="NCBI Taxonomy" id="134849"/>
    <lineage>
        <taxon>Bacteria</taxon>
        <taxon>Bacillati</taxon>
        <taxon>Actinomycetota</taxon>
        <taxon>Actinomycetes</taxon>
        <taxon>Cryptosporangiales</taxon>
        <taxon>Cryptosporangiaceae</taxon>
        <taxon>Cryptosporangium</taxon>
    </lineage>
</organism>
<gene>
    <name evidence="2" type="ORF">SAMN05443668_10713</name>
</gene>
<dbReference type="STRING" id="134849.SAMN05443668_10713"/>
<name>A0A1M7TTS9_9ACTN</name>
<evidence type="ECO:0000259" key="1">
    <source>
        <dbReference type="Pfam" id="PF13280"/>
    </source>
</evidence>
<evidence type="ECO:0000313" key="3">
    <source>
        <dbReference type="Proteomes" id="UP000184440"/>
    </source>
</evidence>